<dbReference type="Pfam" id="PF13880">
    <property type="entry name" value="Acetyltransf_13"/>
    <property type="match status" value="1"/>
</dbReference>
<keyword evidence="14" id="KW-1185">Reference proteome</keyword>
<feature type="domain" description="N-acetyltransferase ESCO acetyl-transferase" evidence="12">
    <location>
        <begin position="535"/>
        <end position="602"/>
    </location>
</feature>
<evidence type="ECO:0000256" key="1">
    <source>
        <dbReference type="ARBA" id="ARBA00004123"/>
    </source>
</evidence>
<protein>
    <recommendedName>
        <fullName evidence="15">N-acetyltransferase ESCO2</fullName>
    </recommendedName>
</protein>
<evidence type="ECO:0000256" key="3">
    <source>
        <dbReference type="ARBA" id="ARBA00022679"/>
    </source>
</evidence>
<dbReference type="GO" id="GO:0008270">
    <property type="term" value="F:zinc ion binding"/>
    <property type="evidence" value="ECO:0007669"/>
    <property type="project" value="UniProtKB-KW"/>
</dbReference>
<keyword evidence="6" id="KW-0862">Zinc</keyword>
<keyword evidence="7" id="KW-0539">Nucleus</keyword>
<dbReference type="InterPro" id="IPR028005">
    <property type="entry name" value="AcTrfase_ESCO_Znf_dom"/>
</dbReference>
<evidence type="ECO:0000259" key="12">
    <source>
        <dbReference type="Pfam" id="PF13880"/>
    </source>
</evidence>
<reference evidence="13" key="1">
    <citation type="submission" date="2021-12" db="EMBL/GenBank/DDBJ databases">
        <authorList>
            <person name="King R."/>
        </authorList>
    </citation>
    <scope>NUCLEOTIDE SEQUENCE</scope>
</reference>
<comment type="similarity">
    <text evidence="2">Belongs to the acetyltransferase family. ECO subfamily.</text>
</comment>
<dbReference type="GO" id="GO:0000785">
    <property type="term" value="C:chromatin"/>
    <property type="evidence" value="ECO:0007669"/>
    <property type="project" value="TreeGrafter"/>
</dbReference>
<sequence length="611" mass="68307">MTGVIDSTPASPVRRRPKNNFEPSPFRSERKRKLFPTESPHGSDLSEITPLSPVSEDFSPSKSKVVVRTPLVPTIANQNVTPKKSKNSSIQESPRRSPRIAQKQVIKTSSFYGRSLLSEFSKTTSPLSELKAKHSKENVNNSLSELETDQVKGNENKPSKRAASEPLALNPAKRRCSTKPRGIFSGVGHAIKKPKPPPEPKFKTVKLPPLRQNLKNKFDFTKTPYSLKKNDANWSYAGIHRERTSLDSSEAEKRKFFKSSVGKISVVTPPSSKKKIKLFKVQADEILADPGKTASEWLDEIEGTAPLSQNSSNVCDLTESTSNLSIEDAVQEPDTPMRELANQLEEEPSPTPKVYPVFNFKKMTPKSASPTKRDSAKKGVRKIWKGLGENQLLLDAGQKRFGATHCSECGLMYEPGDAEDEIQHAKYHSEHKALRYPGYKNERIVGRCGLDYIVCFTGLDSKMNQNKILSVLDIVDKELGFDTPAVKIYSKSQVYLYISDKQIAGCLVVEPLSEAYKMLISDEEGVDVCSTETYRVKCGISRIWTRATDRRKGIATQLTDCVRRNFFYGSILAQEDIAFSVPTVDGKKFARKYTGKEDYFVYTGWPVSNSN</sequence>
<evidence type="ECO:0000256" key="8">
    <source>
        <dbReference type="ARBA" id="ARBA00023306"/>
    </source>
</evidence>
<evidence type="ECO:0000256" key="2">
    <source>
        <dbReference type="ARBA" id="ARBA00005816"/>
    </source>
</evidence>
<proteinExistence type="inferred from homology"/>
<dbReference type="Proteomes" id="UP001152759">
    <property type="component" value="Chromosome 1"/>
</dbReference>
<feature type="domain" description="N-acetyltransferase ESCO zinc-finger" evidence="11">
    <location>
        <begin position="391"/>
        <end position="429"/>
    </location>
</feature>
<feature type="region of interest" description="Disordered" evidence="10">
    <location>
        <begin position="1"/>
        <end position="102"/>
    </location>
</feature>
<accession>A0A9N9ZX23</accession>
<gene>
    <name evidence="13" type="ORF">BEMITA_LOCUS883</name>
</gene>
<evidence type="ECO:0000313" key="14">
    <source>
        <dbReference type="Proteomes" id="UP001152759"/>
    </source>
</evidence>
<evidence type="ECO:0008006" key="15">
    <source>
        <dbReference type="Google" id="ProtNLM"/>
    </source>
</evidence>
<name>A0A9N9ZX23_BEMTA</name>
<dbReference type="AlphaFoldDB" id="A0A9N9ZX23"/>
<evidence type="ECO:0000256" key="4">
    <source>
        <dbReference type="ARBA" id="ARBA00022723"/>
    </source>
</evidence>
<dbReference type="PANTHER" id="PTHR45884:SF2">
    <property type="entry name" value="N-ACETYLTRANSFERASE ECO"/>
    <property type="match status" value="1"/>
</dbReference>
<dbReference type="Pfam" id="PF13878">
    <property type="entry name" value="zf-C2H2_3"/>
    <property type="match status" value="1"/>
</dbReference>
<dbReference type="EMBL" id="OU963862">
    <property type="protein sequence ID" value="CAH0381211.1"/>
    <property type="molecule type" value="Genomic_DNA"/>
</dbReference>
<comment type="subcellular location">
    <subcellularLocation>
        <location evidence="1">Nucleus</location>
    </subcellularLocation>
</comment>
<dbReference type="PANTHER" id="PTHR45884">
    <property type="entry name" value="N-ACETYLTRANSFERASE ECO"/>
    <property type="match status" value="1"/>
</dbReference>
<evidence type="ECO:0000256" key="6">
    <source>
        <dbReference type="ARBA" id="ARBA00022833"/>
    </source>
</evidence>
<dbReference type="GO" id="GO:0061733">
    <property type="term" value="F:protein-lysine-acetyltransferase activity"/>
    <property type="evidence" value="ECO:0007669"/>
    <property type="project" value="TreeGrafter"/>
</dbReference>
<evidence type="ECO:0000313" key="13">
    <source>
        <dbReference type="EMBL" id="CAH0381211.1"/>
    </source>
</evidence>
<dbReference type="GO" id="GO:0007064">
    <property type="term" value="P:mitotic sister chromatid cohesion"/>
    <property type="evidence" value="ECO:0007669"/>
    <property type="project" value="TreeGrafter"/>
</dbReference>
<evidence type="ECO:0000256" key="9">
    <source>
        <dbReference type="ARBA" id="ARBA00023315"/>
    </source>
</evidence>
<evidence type="ECO:0000256" key="5">
    <source>
        <dbReference type="ARBA" id="ARBA00022771"/>
    </source>
</evidence>
<evidence type="ECO:0000259" key="11">
    <source>
        <dbReference type="Pfam" id="PF13878"/>
    </source>
</evidence>
<keyword evidence="4" id="KW-0479">Metal-binding</keyword>
<dbReference type="KEGG" id="btab:109041314"/>
<dbReference type="InterPro" id="IPR028009">
    <property type="entry name" value="ESCO_Acetyltransf_dom"/>
</dbReference>
<feature type="compositionally biased region" description="Polar residues" evidence="10">
    <location>
        <begin position="75"/>
        <end position="92"/>
    </location>
</feature>
<organism evidence="13 14">
    <name type="scientific">Bemisia tabaci</name>
    <name type="common">Sweetpotato whitefly</name>
    <name type="synonym">Aleurodes tabaci</name>
    <dbReference type="NCBI Taxonomy" id="7038"/>
    <lineage>
        <taxon>Eukaryota</taxon>
        <taxon>Metazoa</taxon>
        <taxon>Ecdysozoa</taxon>
        <taxon>Arthropoda</taxon>
        <taxon>Hexapoda</taxon>
        <taxon>Insecta</taxon>
        <taxon>Pterygota</taxon>
        <taxon>Neoptera</taxon>
        <taxon>Paraneoptera</taxon>
        <taxon>Hemiptera</taxon>
        <taxon>Sternorrhyncha</taxon>
        <taxon>Aleyrodoidea</taxon>
        <taxon>Aleyrodidae</taxon>
        <taxon>Aleyrodinae</taxon>
        <taxon>Bemisia</taxon>
    </lineage>
</organism>
<feature type="compositionally biased region" description="Basic and acidic residues" evidence="10">
    <location>
        <begin position="149"/>
        <end position="158"/>
    </location>
</feature>
<keyword evidence="8" id="KW-0131">Cell cycle</keyword>
<feature type="region of interest" description="Disordered" evidence="10">
    <location>
        <begin position="124"/>
        <end position="203"/>
    </location>
</feature>
<keyword evidence="9" id="KW-0012">Acyltransferase</keyword>
<keyword evidence="3" id="KW-0808">Transferase</keyword>
<keyword evidence="5" id="KW-0863">Zinc-finger</keyword>
<dbReference type="GO" id="GO:0005634">
    <property type="term" value="C:nucleus"/>
    <property type="evidence" value="ECO:0007669"/>
    <property type="project" value="UniProtKB-SubCell"/>
</dbReference>
<evidence type="ECO:0000256" key="7">
    <source>
        <dbReference type="ARBA" id="ARBA00023242"/>
    </source>
</evidence>
<evidence type="ECO:0000256" key="10">
    <source>
        <dbReference type="SAM" id="MobiDB-lite"/>
    </source>
</evidence>